<feature type="domain" description="DUF306" evidence="1">
    <location>
        <begin position="62"/>
        <end position="112"/>
    </location>
</feature>
<comment type="caution">
    <text evidence="2">The sequence shown here is derived from an EMBL/GenBank/DDBJ whole genome shotgun (WGS) entry which is preliminary data.</text>
</comment>
<evidence type="ECO:0000313" key="3">
    <source>
        <dbReference type="Proteomes" id="UP000266915"/>
    </source>
</evidence>
<protein>
    <submittedName>
        <fullName evidence="2">Heat shock protein HslJ</fullName>
    </submittedName>
</protein>
<dbReference type="Proteomes" id="UP000266915">
    <property type="component" value="Unassembled WGS sequence"/>
</dbReference>
<proteinExistence type="predicted"/>
<dbReference type="InterPro" id="IPR053147">
    <property type="entry name" value="Hsp_HslJ-like"/>
</dbReference>
<organism evidence="2 3">
    <name type="scientific">Plantibacter flavus</name>
    <dbReference type="NCBI Taxonomy" id="150123"/>
    <lineage>
        <taxon>Bacteria</taxon>
        <taxon>Bacillati</taxon>
        <taxon>Actinomycetota</taxon>
        <taxon>Actinomycetes</taxon>
        <taxon>Micrococcales</taxon>
        <taxon>Microbacteriaceae</taxon>
        <taxon>Plantibacter</taxon>
    </lineage>
</organism>
<name>A0A3N2C6Z4_9MICO</name>
<keyword evidence="3" id="KW-1185">Reference proteome</keyword>
<dbReference type="Pfam" id="PF03724">
    <property type="entry name" value="META"/>
    <property type="match status" value="1"/>
</dbReference>
<evidence type="ECO:0000259" key="1">
    <source>
        <dbReference type="Pfam" id="PF03724"/>
    </source>
</evidence>
<dbReference type="AlphaFoldDB" id="A0A3N2C6Z4"/>
<dbReference type="EMBL" id="RKHL01000001">
    <property type="protein sequence ID" value="ROR83278.1"/>
    <property type="molecule type" value="Genomic_DNA"/>
</dbReference>
<evidence type="ECO:0000313" key="2">
    <source>
        <dbReference type="EMBL" id="ROR83278.1"/>
    </source>
</evidence>
<dbReference type="PANTHER" id="PTHR35535">
    <property type="entry name" value="HEAT SHOCK PROTEIN HSLJ"/>
    <property type="match status" value="1"/>
</dbReference>
<accession>A0A3N2C6Z4</accession>
<reference evidence="2 3" key="1">
    <citation type="submission" date="2018-11" db="EMBL/GenBank/DDBJ databases">
        <title>Sequencing the genomes of 1000 actinobacteria strains.</title>
        <authorList>
            <person name="Klenk H.-P."/>
        </authorList>
    </citation>
    <scope>NUCLEOTIDE SEQUENCE [LARGE SCALE GENOMIC DNA]</scope>
    <source>
        <strain evidence="2 3">DSM 14012</strain>
    </source>
</reference>
<dbReference type="InterPro" id="IPR038670">
    <property type="entry name" value="HslJ-like_sf"/>
</dbReference>
<dbReference type="InterPro" id="IPR005184">
    <property type="entry name" value="DUF306_Meta_HslJ"/>
</dbReference>
<dbReference type="PANTHER" id="PTHR35535:SF1">
    <property type="entry name" value="HEAT SHOCK PROTEIN HSLJ"/>
    <property type="match status" value="1"/>
</dbReference>
<sequence>MSTGNGSNRGRTAVLGVIGAAVLGFALAGCASGAEGGADASTTAPAAESGDAVGVVGVWGDPDAQNTPSLVFAEDGKVTGTDGCNRLMGSWTADGDTVEFAPLVSTRMACEGVDTWLSGGASGTWTDTSLVVLDESGTEIGTLERSE</sequence>
<dbReference type="RefSeq" id="WP_085511697.1">
    <property type="nucleotide sequence ID" value="NZ_FXAP01000002.1"/>
</dbReference>
<gene>
    <name evidence="2" type="ORF">EDD42_3389</name>
</gene>
<dbReference type="Gene3D" id="2.40.128.270">
    <property type="match status" value="1"/>
</dbReference>
<keyword evidence="2" id="KW-0346">Stress response</keyword>